<evidence type="ECO:0000256" key="1">
    <source>
        <dbReference type="ARBA" id="ARBA00022723"/>
    </source>
</evidence>
<reference evidence="7" key="1">
    <citation type="journal article" date="2017" name="Nat. Commun.">
        <title>The asparagus genome sheds light on the origin and evolution of a young Y chromosome.</title>
        <authorList>
            <person name="Harkess A."/>
            <person name="Zhou J."/>
            <person name="Xu C."/>
            <person name="Bowers J.E."/>
            <person name="Van der Hulst R."/>
            <person name="Ayyampalayam S."/>
            <person name="Mercati F."/>
            <person name="Riccardi P."/>
            <person name="McKain M.R."/>
            <person name="Kakrana A."/>
            <person name="Tang H."/>
            <person name="Ray J."/>
            <person name="Groenendijk J."/>
            <person name="Arikit S."/>
            <person name="Mathioni S.M."/>
            <person name="Nakano M."/>
            <person name="Shan H."/>
            <person name="Telgmann-Rauber A."/>
            <person name="Kanno A."/>
            <person name="Yue Z."/>
            <person name="Chen H."/>
            <person name="Li W."/>
            <person name="Chen Y."/>
            <person name="Xu X."/>
            <person name="Zhang Y."/>
            <person name="Luo S."/>
            <person name="Chen H."/>
            <person name="Gao J."/>
            <person name="Mao Z."/>
            <person name="Pires J.C."/>
            <person name="Luo M."/>
            <person name="Kudrna D."/>
            <person name="Wing R.A."/>
            <person name="Meyers B.C."/>
            <person name="Yi K."/>
            <person name="Kong H."/>
            <person name="Lavrijsen P."/>
            <person name="Sunseri F."/>
            <person name="Falavigna A."/>
            <person name="Ye Y."/>
            <person name="Leebens-Mack J.H."/>
            <person name="Chen G."/>
        </authorList>
    </citation>
    <scope>NUCLEOTIDE SEQUENCE [LARGE SCALE GENOMIC DNA]</scope>
    <source>
        <strain evidence="7">cv. DH0086</strain>
    </source>
</reference>
<keyword evidence="4" id="KW-1133">Transmembrane helix</keyword>
<evidence type="ECO:0000313" key="7">
    <source>
        <dbReference type="Proteomes" id="UP000243459"/>
    </source>
</evidence>
<evidence type="ECO:0000259" key="5">
    <source>
        <dbReference type="PROSITE" id="PS51292"/>
    </source>
</evidence>
<dbReference type="AlphaFoldDB" id="A0A5P1FTC1"/>
<dbReference type="PANTHER" id="PTHR46214:SF8">
    <property type="entry name" value="RING_FYVE_PHD ZINC FINGER SUPERFAMILY PROTEIN"/>
    <property type="match status" value="1"/>
</dbReference>
<protein>
    <recommendedName>
        <fullName evidence="5">RING-CH-type domain-containing protein</fullName>
    </recommendedName>
</protein>
<dbReference type="Proteomes" id="UP000243459">
    <property type="component" value="Chromosome 1"/>
</dbReference>
<dbReference type="Gramene" id="ONK80259">
    <property type="protein sequence ID" value="ONK80259"/>
    <property type="gene ID" value="A4U43_C01F15670"/>
</dbReference>
<evidence type="ECO:0000256" key="2">
    <source>
        <dbReference type="ARBA" id="ARBA00022771"/>
    </source>
</evidence>
<evidence type="ECO:0000256" key="3">
    <source>
        <dbReference type="ARBA" id="ARBA00022833"/>
    </source>
</evidence>
<keyword evidence="4" id="KW-0812">Transmembrane</keyword>
<evidence type="ECO:0000256" key="4">
    <source>
        <dbReference type="SAM" id="Phobius"/>
    </source>
</evidence>
<sequence length="156" mass="17574">MANDSPVSVVILAELNNKSNKSRRDEVAIEVGEGKLCRICHLSREKGSDEAVLIGCGCKGELGYVHPDCGEAWFRVRGNRYCEICGMFAENINGDDNRNFMEVWNEGRTVESVDGVTGDLSERGISRWRRRPLCNILMGCLVLVSVLLWFFRVKLF</sequence>
<keyword evidence="4" id="KW-0472">Membrane</keyword>
<dbReference type="GO" id="GO:0008270">
    <property type="term" value="F:zinc ion binding"/>
    <property type="evidence" value="ECO:0007669"/>
    <property type="project" value="UniProtKB-KW"/>
</dbReference>
<dbReference type="EMBL" id="CM007381">
    <property type="protein sequence ID" value="ONK80259.1"/>
    <property type="molecule type" value="Genomic_DNA"/>
</dbReference>
<proteinExistence type="predicted"/>
<keyword evidence="1" id="KW-0479">Metal-binding</keyword>
<name>A0A5P1FTC1_ASPOF</name>
<dbReference type="OrthoDB" id="1734943at2759"/>
<dbReference type="InterPro" id="IPR011016">
    <property type="entry name" value="Znf_RING-CH"/>
</dbReference>
<keyword evidence="2" id="KW-0863">Zinc-finger</keyword>
<accession>A0A5P1FTC1</accession>
<gene>
    <name evidence="6" type="ORF">A4U43_C01F15670</name>
</gene>
<feature type="transmembrane region" description="Helical" evidence="4">
    <location>
        <begin position="133"/>
        <end position="151"/>
    </location>
</feature>
<dbReference type="PANTHER" id="PTHR46214">
    <property type="entry name" value="ZINC FINGER, RING-CH-TYPE"/>
    <property type="match status" value="1"/>
</dbReference>
<keyword evidence="7" id="KW-1185">Reference proteome</keyword>
<evidence type="ECO:0000313" key="6">
    <source>
        <dbReference type="EMBL" id="ONK80259.1"/>
    </source>
</evidence>
<feature type="domain" description="RING-CH-type" evidence="5">
    <location>
        <begin position="29"/>
        <end position="92"/>
    </location>
</feature>
<dbReference type="SUPFAM" id="SSF57850">
    <property type="entry name" value="RING/U-box"/>
    <property type="match status" value="1"/>
</dbReference>
<dbReference type="OMA" id="RTQPFCN"/>
<dbReference type="Pfam" id="PF12906">
    <property type="entry name" value="RINGv"/>
    <property type="match status" value="1"/>
</dbReference>
<dbReference type="Gene3D" id="3.30.40.10">
    <property type="entry name" value="Zinc/RING finger domain, C3HC4 (zinc finger)"/>
    <property type="match status" value="1"/>
</dbReference>
<dbReference type="InterPro" id="IPR013083">
    <property type="entry name" value="Znf_RING/FYVE/PHD"/>
</dbReference>
<organism evidence="6 7">
    <name type="scientific">Asparagus officinalis</name>
    <name type="common">Garden asparagus</name>
    <dbReference type="NCBI Taxonomy" id="4686"/>
    <lineage>
        <taxon>Eukaryota</taxon>
        <taxon>Viridiplantae</taxon>
        <taxon>Streptophyta</taxon>
        <taxon>Embryophyta</taxon>
        <taxon>Tracheophyta</taxon>
        <taxon>Spermatophyta</taxon>
        <taxon>Magnoliopsida</taxon>
        <taxon>Liliopsida</taxon>
        <taxon>Asparagales</taxon>
        <taxon>Asparagaceae</taxon>
        <taxon>Asparagoideae</taxon>
        <taxon>Asparagus</taxon>
    </lineage>
</organism>
<dbReference type="PROSITE" id="PS51292">
    <property type="entry name" value="ZF_RING_CH"/>
    <property type="match status" value="1"/>
</dbReference>
<keyword evidence="3" id="KW-0862">Zinc</keyword>
<dbReference type="SMART" id="SM00744">
    <property type="entry name" value="RINGv"/>
    <property type="match status" value="1"/>
</dbReference>